<dbReference type="AlphaFoldDB" id="A0A1G9SWH5"/>
<keyword evidence="3" id="KW-1185">Reference proteome</keyword>
<gene>
    <name evidence="2" type="ORF">SAMN05421820_103712</name>
</gene>
<protein>
    <submittedName>
        <fullName evidence="2">Uncharacterized protein</fullName>
    </submittedName>
</protein>
<dbReference type="RefSeq" id="WP_074606653.1">
    <property type="nucleotide sequence ID" value="NZ_FNGY01000003.1"/>
</dbReference>
<feature type="region of interest" description="Disordered" evidence="1">
    <location>
        <begin position="1"/>
        <end position="70"/>
    </location>
</feature>
<accession>A0A1G9SWH5</accession>
<evidence type="ECO:0000256" key="1">
    <source>
        <dbReference type="SAM" id="MobiDB-lite"/>
    </source>
</evidence>
<dbReference type="EMBL" id="FNGY01000003">
    <property type="protein sequence ID" value="SDM39195.1"/>
    <property type="molecule type" value="Genomic_DNA"/>
</dbReference>
<reference evidence="3" key="1">
    <citation type="submission" date="2016-10" db="EMBL/GenBank/DDBJ databases">
        <authorList>
            <person name="Varghese N."/>
            <person name="Submissions S."/>
        </authorList>
    </citation>
    <scope>NUCLEOTIDE SEQUENCE [LARGE SCALE GENOMIC DNA]</scope>
    <source>
        <strain evidence="3">DSM 19110</strain>
    </source>
</reference>
<feature type="compositionally biased region" description="Basic and acidic residues" evidence="1">
    <location>
        <begin position="19"/>
        <end position="57"/>
    </location>
</feature>
<organism evidence="2 3">
    <name type="scientific">Pedobacter steynii</name>
    <dbReference type="NCBI Taxonomy" id="430522"/>
    <lineage>
        <taxon>Bacteria</taxon>
        <taxon>Pseudomonadati</taxon>
        <taxon>Bacteroidota</taxon>
        <taxon>Sphingobacteriia</taxon>
        <taxon>Sphingobacteriales</taxon>
        <taxon>Sphingobacteriaceae</taxon>
        <taxon>Pedobacter</taxon>
    </lineage>
</organism>
<dbReference type="Proteomes" id="UP000183200">
    <property type="component" value="Unassembled WGS sequence"/>
</dbReference>
<dbReference type="STRING" id="430522.BFS30_03820"/>
<sequence>MNSEPKKKSGKPGSNYLEEIPKDKVPAGDKAVKKPEDKDYQKEEADFKNPAKEREQGEQPVHPIKKAPKA</sequence>
<evidence type="ECO:0000313" key="2">
    <source>
        <dbReference type="EMBL" id="SDM39195.1"/>
    </source>
</evidence>
<name>A0A1G9SWH5_9SPHI</name>
<evidence type="ECO:0000313" key="3">
    <source>
        <dbReference type="Proteomes" id="UP000183200"/>
    </source>
</evidence>
<dbReference type="OrthoDB" id="771036at2"/>
<proteinExistence type="predicted"/>